<evidence type="ECO:0000256" key="1">
    <source>
        <dbReference type="ARBA" id="ARBA00001946"/>
    </source>
</evidence>
<evidence type="ECO:0000256" key="6">
    <source>
        <dbReference type="ARBA" id="ARBA00022553"/>
    </source>
</evidence>
<name>A0A0R3SCT0_HYMDI</name>
<keyword evidence="9" id="KW-0413">Isomerase</keyword>
<dbReference type="InterPro" id="IPR016066">
    <property type="entry name" value="A-D-PHexomutase_CS"/>
</dbReference>
<dbReference type="PROSITE" id="PS00710">
    <property type="entry name" value="PGM_PMM"/>
    <property type="match status" value="1"/>
</dbReference>
<evidence type="ECO:0000313" key="14">
    <source>
        <dbReference type="EMBL" id="VDL19878.1"/>
    </source>
</evidence>
<comment type="similarity">
    <text evidence="3">Belongs to the phosphohexose mutase family.</text>
</comment>
<evidence type="ECO:0000259" key="11">
    <source>
        <dbReference type="Pfam" id="PF02878"/>
    </source>
</evidence>
<dbReference type="PANTHER" id="PTHR45745">
    <property type="entry name" value="PHOSPHOMANNOMUTASE 45A"/>
    <property type="match status" value="1"/>
</dbReference>
<keyword evidence="8" id="KW-0460">Magnesium</keyword>
<dbReference type="Gene3D" id="3.40.120.10">
    <property type="entry name" value="Alpha-D-Glucose-1,6-Bisphosphate, subunit A, domain 3"/>
    <property type="match status" value="3"/>
</dbReference>
<dbReference type="WBParaSite" id="HDID_0000241601-mRNA-1">
    <property type="protein sequence ID" value="HDID_0000241601-mRNA-1"/>
    <property type="gene ID" value="HDID_0000241601"/>
</dbReference>
<dbReference type="STRING" id="6216.A0A0R3SCT0"/>
<dbReference type="GO" id="GO:0006166">
    <property type="term" value="P:purine ribonucleoside salvage"/>
    <property type="evidence" value="ECO:0007669"/>
    <property type="project" value="TreeGrafter"/>
</dbReference>
<evidence type="ECO:0000256" key="7">
    <source>
        <dbReference type="ARBA" id="ARBA00022723"/>
    </source>
</evidence>
<dbReference type="Proteomes" id="UP000274504">
    <property type="component" value="Unassembled WGS sequence"/>
</dbReference>
<dbReference type="GO" id="GO:0005634">
    <property type="term" value="C:nucleus"/>
    <property type="evidence" value="ECO:0007669"/>
    <property type="project" value="TreeGrafter"/>
</dbReference>
<dbReference type="InterPro" id="IPR016055">
    <property type="entry name" value="A-D-PHexomutase_a/b/a-I/II/III"/>
</dbReference>
<gene>
    <name evidence="14" type="ORF">HDID_LOCUS2417</name>
</gene>
<keyword evidence="5" id="KW-0313">Glucose metabolism</keyword>
<dbReference type="FunFam" id="3.40.120.10:FF:000035">
    <property type="entry name" value="Pgm3p"/>
    <property type="match status" value="1"/>
</dbReference>
<reference evidence="14 15" key="2">
    <citation type="submission" date="2018-11" db="EMBL/GenBank/DDBJ databases">
        <authorList>
            <consortium name="Pathogen Informatics"/>
        </authorList>
    </citation>
    <scope>NUCLEOTIDE SEQUENCE [LARGE SCALE GENOMIC DNA]</scope>
</reference>
<dbReference type="Pfam" id="PF02879">
    <property type="entry name" value="PGM_PMM_II"/>
    <property type="match status" value="1"/>
</dbReference>
<evidence type="ECO:0000313" key="16">
    <source>
        <dbReference type="WBParaSite" id="HDID_0000241601-mRNA-1"/>
    </source>
</evidence>
<evidence type="ECO:0000256" key="8">
    <source>
        <dbReference type="ARBA" id="ARBA00022842"/>
    </source>
</evidence>
<dbReference type="GO" id="GO:0000287">
    <property type="term" value="F:magnesium ion binding"/>
    <property type="evidence" value="ECO:0007669"/>
    <property type="project" value="InterPro"/>
</dbReference>
<dbReference type="GO" id="GO:0008973">
    <property type="term" value="F:phosphopentomutase activity"/>
    <property type="evidence" value="ECO:0007669"/>
    <property type="project" value="TreeGrafter"/>
</dbReference>
<organism evidence="16">
    <name type="scientific">Hymenolepis diminuta</name>
    <name type="common">Rat tapeworm</name>
    <dbReference type="NCBI Taxonomy" id="6216"/>
    <lineage>
        <taxon>Eukaryota</taxon>
        <taxon>Metazoa</taxon>
        <taxon>Spiralia</taxon>
        <taxon>Lophotrochozoa</taxon>
        <taxon>Platyhelminthes</taxon>
        <taxon>Cestoda</taxon>
        <taxon>Eucestoda</taxon>
        <taxon>Cyclophyllidea</taxon>
        <taxon>Hymenolepididae</taxon>
        <taxon>Hymenolepis</taxon>
    </lineage>
</organism>
<dbReference type="EMBL" id="UYSG01000587">
    <property type="protein sequence ID" value="VDL19878.1"/>
    <property type="molecule type" value="Genomic_DNA"/>
</dbReference>
<evidence type="ECO:0000259" key="13">
    <source>
        <dbReference type="Pfam" id="PF02880"/>
    </source>
</evidence>
<dbReference type="InterPro" id="IPR005845">
    <property type="entry name" value="A-D-PHexomutase_a/b/a-II"/>
</dbReference>
<keyword evidence="10" id="KW-0119">Carbohydrate metabolism</keyword>
<proteinExistence type="inferred from homology"/>
<evidence type="ECO:0000256" key="3">
    <source>
        <dbReference type="ARBA" id="ARBA00010231"/>
    </source>
</evidence>
<evidence type="ECO:0000256" key="4">
    <source>
        <dbReference type="ARBA" id="ARBA00022490"/>
    </source>
</evidence>
<comment type="cofactor">
    <cofactor evidence="1">
        <name>Mg(2+)</name>
        <dbReference type="ChEBI" id="CHEBI:18420"/>
    </cofactor>
</comment>
<dbReference type="SUPFAM" id="SSF53738">
    <property type="entry name" value="Phosphoglucomutase, first 3 domains"/>
    <property type="match status" value="3"/>
</dbReference>
<keyword evidence="4" id="KW-0963">Cytoplasm</keyword>
<feature type="domain" description="Alpha-D-phosphohexomutase alpha/beta/alpha" evidence="11">
    <location>
        <begin position="46"/>
        <end position="184"/>
    </location>
</feature>
<evidence type="ECO:0000256" key="9">
    <source>
        <dbReference type="ARBA" id="ARBA00023235"/>
    </source>
</evidence>
<feature type="domain" description="Alpha-D-phosphohexomutase alpha/beta/alpha" evidence="12">
    <location>
        <begin position="213"/>
        <end position="318"/>
    </location>
</feature>
<reference evidence="16" key="1">
    <citation type="submission" date="2017-02" db="UniProtKB">
        <authorList>
            <consortium name="WormBaseParasite"/>
        </authorList>
    </citation>
    <scope>IDENTIFICATION</scope>
</reference>
<keyword evidence="6" id="KW-0597">Phosphoprotein</keyword>
<dbReference type="PANTHER" id="PTHR45745:SF1">
    <property type="entry name" value="PHOSPHOGLUCOMUTASE 2B-RELATED"/>
    <property type="match status" value="1"/>
</dbReference>
<dbReference type="GO" id="GO:0005737">
    <property type="term" value="C:cytoplasm"/>
    <property type="evidence" value="ECO:0007669"/>
    <property type="project" value="UniProtKB-SubCell"/>
</dbReference>
<dbReference type="CDD" id="cd05799">
    <property type="entry name" value="PGM2"/>
    <property type="match status" value="1"/>
</dbReference>
<evidence type="ECO:0000256" key="10">
    <source>
        <dbReference type="ARBA" id="ARBA00023277"/>
    </source>
</evidence>
<accession>A0A0R3SCT0</accession>
<sequence length="613" mass="69846">MQADLKAKVDEWLKWDKNETTRKEIEAMASSPARFEELKKLMLNRMEFGTAGLRSKMGPGYSQMNDLTIVQTAQGLLKYMEEKHLKLKPKGIIVGYDGRYNSKTWACITANIFVRSGWKVYLFRDVNTTPFLAYGVRHFKTACGVMVTASHNPKDDNGYKVYWENGAQILSPHDKGIATAITESLEPRASSWQYHDVMNHPQCLNPMPELEDTYIKVQKEKICFTEEENKKSNVQFVYTAMHGVGYNAAKRIFETFGFKHMIPVEEQIHPDPEFSTVKFPNPEEGRSALELAMATANKHGVKIICANDPDADRMAVAEKLPDGTWKILNGNELATVLGWWMWMNWHKRNPDADLSKVYMISSTVSSKILRAIAQKEGFNFEETLTGFKWIANKAYDIMQEGGEVIFCFEEAIGFMCGTTVLDKDGIGTFGVVCEMVSHLYSKNISLVQQLHSVFEIDVFVQIANMNFFLSRYGKHVSNNSYYFCYEPPKIVQMFERLRHMPKTGGYPQTLGRFKINGLRDLTVGYDSNYPDHKARLPVSASSQMITFTFDNDVVLTIRTSGTEPKIKYYSELCGKCDDKRSMAELEAELTELIGLMVKEFYQPDVNGFTARSD</sequence>
<dbReference type="Pfam" id="PF02880">
    <property type="entry name" value="PGM_PMM_III"/>
    <property type="match status" value="1"/>
</dbReference>
<dbReference type="InterPro" id="IPR005846">
    <property type="entry name" value="A-D-PHexomutase_a/b/a-III"/>
</dbReference>
<dbReference type="FunFam" id="3.40.120.10:FF:000017">
    <property type="entry name" value="glucose 1,6-bisphosphate synthase"/>
    <property type="match status" value="1"/>
</dbReference>
<dbReference type="InterPro" id="IPR005844">
    <property type="entry name" value="A-D-PHexomutase_a/b/a-I"/>
</dbReference>
<evidence type="ECO:0000259" key="12">
    <source>
        <dbReference type="Pfam" id="PF02879"/>
    </source>
</evidence>
<evidence type="ECO:0000256" key="5">
    <source>
        <dbReference type="ARBA" id="ARBA00022526"/>
    </source>
</evidence>
<dbReference type="Pfam" id="PF02878">
    <property type="entry name" value="PGM_PMM_I"/>
    <property type="match status" value="1"/>
</dbReference>
<dbReference type="InterPro" id="IPR036900">
    <property type="entry name" value="A-D-PHexomutase_C_sf"/>
</dbReference>
<dbReference type="SUPFAM" id="SSF55957">
    <property type="entry name" value="Phosphoglucomutase, C-terminal domain"/>
    <property type="match status" value="1"/>
</dbReference>
<keyword evidence="7" id="KW-0479">Metal-binding</keyword>
<dbReference type="AlphaFoldDB" id="A0A0R3SCT0"/>
<comment type="subcellular location">
    <subcellularLocation>
        <location evidence="2">Cytoplasm</location>
    </subcellularLocation>
</comment>
<dbReference type="OrthoDB" id="8300170at2759"/>
<feature type="domain" description="Alpha-D-phosphohexomutase alpha/beta/alpha" evidence="13">
    <location>
        <begin position="330"/>
        <end position="441"/>
    </location>
</feature>
<dbReference type="GO" id="GO:0006006">
    <property type="term" value="P:glucose metabolic process"/>
    <property type="evidence" value="ECO:0007669"/>
    <property type="project" value="UniProtKB-KW"/>
</dbReference>
<protein>
    <submittedName>
        <fullName evidence="16">Phosphoglucomutase-2</fullName>
    </submittedName>
</protein>
<evidence type="ECO:0000313" key="15">
    <source>
        <dbReference type="Proteomes" id="UP000274504"/>
    </source>
</evidence>
<evidence type="ECO:0000256" key="2">
    <source>
        <dbReference type="ARBA" id="ARBA00004496"/>
    </source>
</evidence>